<dbReference type="SUPFAM" id="SSF51230">
    <property type="entry name" value="Single hybrid motif"/>
    <property type="match status" value="1"/>
</dbReference>
<reference evidence="3 4" key="1">
    <citation type="journal article" date="2015" name="Nature">
        <title>rRNA introns, odd ribosomes, and small enigmatic genomes across a large radiation of phyla.</title>
        <authorList>
            <person name="Brown C.T."/>
            <person name="Hug L.A."/>
            <person name="Thomas B.C."/>
            <person name="Sharon I."/>
            <person name="Castelle C.J."/>
            <person name="Singh A."/>
            <person name="Wilkins M.J."/>
            <person name="Williams K.H."/>
            <person name="Banfield J.F."/>
        </authorList>
    </citation>
    <scope>NUCLEOTIDE SEQUENCE [LARGE SCALE GENOMIC DNA]</scope>
</reference>
<keyword evidence="1" id="KW-0450">Lipoyl</keyword>
<gene>
    <name evidence="3" type="ORF">UW30_C0002G0015</name>
</gene>
<name>A0A0G1K2T8_9BACT</name>
<dbReference type="InterPro" id="IPR003016">
    <property type="entry name" value="2-oxoA_DH_lipoyl-BS"/>
</dbReference>
<evidence type="ECO:0000313" key="3">
    <source>
        <dbReference type="EMBL" id="KKT42104.1"/>
    </source>
</evidence>
<dbReference type="Proteomes" id="UP000034736">
    <property type="component" value="Unassembled WGS sequence"/>
</dbReference>
<dbReference type="InterPro" id="IPR000089">
    <property type="entry name" value="Biotin_lipoyl"/>
</dbReference>
<dbReference type="EMBL" id="LCHU01000002">
    <property type="protein sequence ID" value="KKT42104.1"/>
    <property type="molecule type" value="Genomic_DNA"/>
</dbReference>
<organism evidence="3 4">
    <name type="scientific">Candidatus Giovannonibacteria bacterium GW2011_GWA2_44_13b</name>
    <dbReference type="NCBI Taxonomy" id="1618647"/>
    <lineage>
        <taxon>Bacteria</taxon>
        <taxon>Candidatus Giovannoniibacteriota</taxon>
    </lineage>
</organism>
<accession>A0A0G1K2T8</accession>
<evidence type="ECO:0000256" key="1">
    <source>
        <dbReference type="ARBA" id="ARBA00022823"/>
    </source>
</evidence>
<dbReference type="InterPro" id="IPR011053">
    <property type="entry name" value="Single_hybrid_motif"/>
</dbReference>
<dbReference type="PROSITE" id="PS00189">
    <property type="entry name" value="LIPOYL"/>
    <property type="match status" value="1"/>
</dbReference>
<sequence>MARVEVKVSWQDSSEGEKEEQKCTLVELQIAVGSKVKKGEPVAVVETEKATVEIYSPASGEITETMLKAGEETHYGAVLCIIETN</sequence>
<dbReference type="STRING" id="1618647.UW30_C0002G0015"/>
<evidence type="ECO:0000259" key="2">
    <source>
        <dbReference type="PROSITE" id="PS50968"/>
    </source>
</evidence>
<dbReference type="CDD" id="cd06849">
    <property type="entry name" value="lipoyl_domain"/>
    <property type="match status" value="1"/>
</dbReference>
<proteinExistence type="predicted"/>
<protein>
    <submittedName>
        <fullName evidence="3">Dehydrogenase catalytic domain-containing protein</fullName>
    </submittedName>
</protein>
<dbReference type="AlphaFoldDB" id="A0A0G1K2T8"/>
<evidence type="ECO:0000313" key="4">
    <source>
        <dbReference type="Proteomes" id="UP000034736"/>
    </source>
</evidence>
<feature type="domain" description="Lipoyl-binding" evidence="2">
    <location>
        <begin position="3"/>
        <end position="83"/>
    </location>
</feature>
<comment type="caution">
    <text evidence="3">The sequence shown here is derived from an EMBL/GenBank/DDBJ whole genome shotgun (WGS) entry which is preliminary data.</text>
</comment>
<dbReference type="Gene3D" id="2.40.50.100">
    <property type="match status" value="1"/>
</dbReference>
<dbReference type="Pfam" id="PF00364">
    <property type="entry name" value="Biotin_lipoyl"/>
    <property type="match status" value="1"/>
</dbReference>
<dbReference type="PROSITE" id="PS50968">
    <property type="entry name" value="BIOTINYL_LIPOYL"/>
    <property type="match status" value="1"/>
</dbReference>